<gene>
    <name evidence="6" type="ORF">C2S53_009662</name>
</gene>
<dbReference type="AlphaFoldDB" id="A0AAD4IVA8"/>
<keyword evidence="4" id="KW-0325">Glycoprotein</keyword>
<dbReference type="InterPro" id="IPR007657">
    <property type="entry name" value="Glycosyltransferase_61"/>
</dbReference>
<comment type="subcellular location">
    <subcellularLocation>
        <location evidence="1">Golgi apparatus membrane</location>
        <topology evidence="1">Single-pass type II membrane protein</topology>
    </subcellularLocation>
</comment>
<dbReference type="GO" id="GO:0000139">
    <property type="term" value="C:Golgi membrane"/>
    <property type="evidence" value="ECO:0007669"/>
    <property type="project" value="UniProtKB-SubCell"/>
</dbReference>
<dbReference type="PANTHER" id="PTHR20961">
    <property type="entry name" value="GLYCOSYLTRANSFERASE"/>
    <property type="match status" value="1"/>
</dbReference>
<dbReference type="Pfam" id="PF04577">
    <property type="entry name" value="Glyco_transf_61"/>
    <property type="match status" value="1"/>
</dbReference>
<protein>
    <recommendedName>
        <fullName evidence="5">Glycosyltransferase 61 catalytic domain-containing protein</fullName>
    </recommendedName>
</protein>
<evidence type="ECO:0000256" key="1">
    <source>
        <dbReference type="ARBA" id="ARBA00004323"/>
    </source>
</evidence>
<evidence type="ECO:0000256" key="2">
    <source>
        <dbReference type="ARBA" id="ARBA00022676"/>
    </source>
</evidence>
<keyword evidence="7" id="KW-1185">Reference proteome</keyword>
<evidence type="ECO:0000256" key="3">
    <source>
        <dbReference type="ARBA" id="ARBA00022679"/>
    </source>
</evidence>
<feature type="domain" description="Glycosyltransferase 61 catalytic" evidence="5">
    <location>
        <begin position="253"/>
        <end position="365"/>
    </location>
</feature>
<evidence type="ECO:0000313" key="6">
    <source>
        <dbReference type="EMBL" id="KAH6822242.1"/>
    </source>
</evidence>
<sequence>MMRYEAILGRSFSKNERKRMGRGALICCFVMAFTLCSVFKPYIGALPLMLGFQISMASGLKMLVSTQEISKLPQSYNFVESVTPMIQNLSNSRSQVYEINGDIRIHGNSSTIFIATTQQLKKTSWTIKPYARNMDRGAMGKVRNLKIINQNPNTDTTPPCRKSFNAPAVVFSVGGYTGNPFHDFTDVLIPLYLTSQQFNTTVIFLVADHNSWWTSKYRLILNMLSKYDAVDIDNVNEVLCFPRMIVGLKSHKEFGIDQSISPNYSMTDFTKFLRNTYSLDTGLIDGCSSRRPRFLIVSRKKTRHLTNELDVAKLARSIGFDVTAREMGWQVSIVSKFVNSFDVMVAVHGAGITNMVYLPENAVVIQIVPLGLESLSKQYFEIPSKDMNLRYLEYKVSVKESSLIEKYGVENEVFKNPSGLHKKGWHGFRSIYLDNQD</sequence>
<comment type="caution">
    <text evidence="6">The sequence shown here is derived from an EMBL/GenBank/DDBJ whole genome shotgun (WGS) entry which is preliminary data.</text>
</comment>
<evidence type="ECO:0000256" key="4">
    <source>
        <dbReference type="ARBA" id="ARBA00023180"/>
    </source>
</evidence>
<accession>A0AAD4IVA8</accession>
<dbReference type="GO" id="GO:0016763">
    <property type="term" value="F:pentosyltransferase activity"/>
    <property type="evidence" value="ECO:0007669"/>
    <property type="project" value="UniProtKB-ARBA"/>
</dbReference>
<dbReference type="InterPro" id="IPR049625">
    <property type="entry name" value="Glyco_transf_61_cat"/>
</dbReference>
<name>A0AAD4IVA8_PERFH</name>
<organism evidence="6 7">
    <name type="scientific">Perilla frutescens var. hirtella</name>
    <name type="common">Perilla citriodora</name>
    <name type="synonym">Perilla setoyensis</name>
    <dbReference type="NCBI Taxonomy" id="608512"/>
    <lineage>
        <taxon>Eukaryota</taxon>
        <taxon>Viridiplantae</taxon>
        <taxon>Streptophyta</taxon>
        <taxon>Embryophyta</taxon>
        <taxon>Tracheophyta</taxon>
        <taxon>Spermatophyta</taxon>
        <taxon>Magnoliopsida</taxon>
        <taxon>eudicotyledons</taxon>
        <taxon>Gunneridae</taxon>
        <taxon>Pentapetalae</taxon>
        <taxon>asterids</taxon>
        <taxon>lamiids</taxon>
        <taxon>Lamiales</taxon>
        <taxon>Lamiaceae</taxon>
        <taxon>Nepetoideae</taxon>
        <taxon>Elsholtzieae</taxon>
        <taxon>Perilla</taxon>
    </lineage>
</organism>
<dbReference type="EMBL" id="SDAM02001444">
    <property type="protein sequence ID" value="KAH6822242.1"/>
    <property type="molecule type" value="Genomic_DNA"/>
</dbReference>
<dbReference type="Proteomes" id="UP001190926">
    <property type="component" value="Unassembled WGS sequence"/>
</dbReference>
<reference evidence="6 7" key="1">
    <citation type="journal article" date="2021" name="Nat. Commun.">
        <title>Incipient diploidization of the medicinal plant Perilla within 10,000 years.</title>
        <authorList>
            <person name="Zhang Y."/>
            <person name="Shen Q."/>
            <person name="Leng L."/>
            <person name="Zhang D."/>
            <person name="Chen S."/>
            <person name="Shi Y."/>
            <person name="Ning Z."/>
            <person name="Chen S."/>
        </authorList>
    </citation>
    <scope>NUCLEOTIDE SEQUENCE [LARGE SCALE GENOMIC DNA]</scope>
    <source>
        <strain evidence="7">cv. PC099</strain>
    </source>
</reference>
<proteinExistence type="predicted"/>
<evidence type="ECO:0000313" key="7">
    <source>
        <dbReference type="Proteomes" id="UP001190926"/>
    </source>
</evidence>
<dbReference type="PANTHER" id="PTHR20961:SF5">
    <property type="entry name" value="GLYCOSYLTRANSFERASE-RELATED"/>
    <property type="match status" value="1"/>
</dbReference>
<evidence type="ECO:0000259" key="5">
    <source>
        <dbReference type="Pfam" id="PF04577"/>
    </source>
</evidence>
<keyword evidence="3" id="KW-0808">Transferase</keyword>
<feature type="non-terminal residue" evidence="6">
    <location>
        <position position="437"/>
    </location>
</feature>
<keyword evidence="2" id="KW-0328">Glycosyltransferase</keyword>